<organism evidence="2 3">
    <name type="scientific">Botryobasidium botryosum (strain FD-172 SS1)</name>
    <dbReference type="NCBI Taxonomy" id="930990"/>
    <lineage>
        <taxon>Eukaryota</taxon>
        <taxon>Fungi</taxon>
        <taxon>Dikarya</taxon>
        <taxon>Basidiomycota</taxon>
        <taxon>Agaricomycotina</taxon>
        <taxon>Agaricomycetes</taxon>
        <taxon>Cantharellales</taxon>
        <taxon>Botryobasidiaceae</taxon>
        <taxon>Botryobasidium</taxon>
    </lineage>
</organism>
<dbReference type="HOGENOM" id="CLU_118669_0_0_1"/>
<feature type="region of interest" description="Disordered" evidence="1">
    <location>
        <begin position="133"/>
        <end position="152"/>
    </location>
</feature>
<dbReference type="Proteomes" id="UP000027195">
    <property type="component" value="Unassembled WGS sequence"/>
</dbReference>
<evidence type="ECO:0000313" key="3">
    <source>
        <dbReference type="Proteomes" id="UP000027195"/>
    </source>
</evidence>
<dbReference type="AlphaFoldDB" id="A0A067MIT0"/>
<dbReference type="OrthoDB" id="3173670at2759"/>
<evidence type="ECO:0000256" key="1">
    <source>
        <dbReference type="SAM" id="MobiDB-lite"/>
    </source>
</evidence>
<keyword evidence="3" id="KW-1185">Reference proteome</keyword>
<proteinExistence type="predicted"/>
<gene>
    <name evidence="2" type="ORF">BOTBODRAFT_173915</name>
</gene>
<reference evidence="3" key="1">
    <citation type="journal article" date="2014" name="Proc. Natl. Acad. Sci. U.S.A.">
        <title>Extensive sampling of basidiomycete genomes demonstrates inadequacy of the white-rot/brown-rot paradigm for wood decay fungi.</title>
        <authorList>
            <person name="Riley R."/>
            <person name="Salamov A.A."/>
            <person name="Brown D.W."/>
            <person name="Nagy L.G."/>
            <person name="Floudas D."/>
            <person name="Held B.W."/>
            <person name="Levasseur A."/>
            <person name="Lombard V."/>
            <person name="Morin E."/>
            <person name="Otillar R."/>
            <person name="Lindquist E.A."/>
            <person name="Sun H."/>
            <person name="LaButti K.M."/>
            <person name="Schmutz J."/>
            <person name="Jabbour D."/>
            <person name="Luo H."/>
            <person name="Baker S.E."/>
            <person name="Pisabarro A.G."/>
            <person name="Walton J.D."/>
            <person name="Blanchette R.A."/>
            <person name="Henrissat B."/>
            <person name="Martin F."/>
            <person name="Cullen D."/>
            <person name="Hibbett D.S."/>
            <person name="Grigoriev I.V."/>
        </authorList>
    </citation>
    <scope>NUCLEOTIDE SEQUENCE [LARGE SCALE GENOMIC DNA]</scope>
    <source>
        <strain evidence="3">FD-172 SS1</strain>
    </source>
</reference>
<evidence type="ECO:0000313" key="2">
    <source>
        <dbReference type="EMBL" id="KDQ15429.1"/>
    </source>
</evidence>
<dbReference type="EMBL" id="KL198032">
    <property type="protein sequence ID" value="KDQ15429.1"/>
    <property type="molecule type" value="Genomic_DNA"/>
</dbReference>
<protein>
    <submittedName>
        <fullName evidence="2">Uncharacterized protein</fullName>
    </submittedName>
</protein>
<name>A0A067MIT0_BOTB1</name>
<sequence length="152" mass="16573">MRKIKRVGSRSSPNHHQVATMAAYRPVQQLLLKTHTHTVVVPAPLTSTLADIKSAVYAALTQFSDISSAVSILGEDSFEVCRAGKSGGDYTLLEGDKKTVKEMGLANWEILYLRFRDADGELMPVQVTLPSLLGDDEDEEPVSSSKGKEVAR</sequence>
<dbReference type="InParanoid" id="A0A067MIT0"/>
<accession>A0A067MIT0</accession>